<dbReference type="EC" id="2.1.1.72" evidence="2"/>
<dbReference type="GO" id="GO:1904047">
    <property type="term" value="F:S-adenosyl-L-methionine binding"/>
    <property type="evidence" value="ECO:0007669"/>
    <property type="project" value="TreeGrafter"/>
</dbReference>
<keyword evidence="3" id="KW-0489">Methyltransferase</keyword>
<evidence type="ECO:0000256" key="5">
    <source>
        <dbReference type="ARBA" id="ARBA00022691"/>
    </source>
</evidence>
<dbReference type="InterPro" id="IPR012263">
    <property type="entry name" value="M_m6A_EcoRV"/>
</dbReference>
<comment type="similarity">
    <text evidence="1">Belongs to the N(4)/N(6)-methyltransferase family.</text>
</comment>
<evidence type="ECO:0000313" key="7">
    <source>
        <dbReference type="EMBL" id="QHT37424.1"/>
    </source>
</evidence>
<keyword evidence="4" id="KW-0808">Transferase</keyword>
<protein>
    <recommendedName>
        <fullName evidence="2">site-specific DNA-methyltransferase (adenine-specific)</fullName>
        <ecNumber evidence="2">2.1.1.72</ecNumber>
    </recommendedName>
</protein>
<evidence type="ECO:0000256" key="3">
    <source>
        <dbReference type="ARBA" id="ARBA00022603"/>
    </source>
</evidence>
<dbReference type="InterPro" id="IPR012327">
    <property type="entry name" value="MeTrfase_D12"/>
</dbReference>
<evidence type="ECO:0000256" key="4">
    <source>
        <dbReference type="ARBA" id="ARBA00022679"/>
    </source>
</evidence>
<name>A0A6C0F8L5_9ZZZZ</name>
<dbReference type="PROSITE" id="PS00092">
    <property type="entry name" value="N6_MTASE"/>
    <property type="match status" value="1"/>
</dbReference>
<dbReference type="NCBIfam" id="TIGR00571">
    <property type="entry name" value="dam"/>
    <property type="match status" value="1"/>
</dbReference>
<dbReference type="InterPro" id="IPR029063">
    <property type="entry name" value="SAM-dependent_MTases_sf"/>
</dbReference>
<evidence type="ECO:0000256" key="6">
    <source>
        <dbReference type="ARBA" id="ARBA00047942"/>
    </source>
</evidence>
<dbReference type="EMBL" id="MN738796">
    <property type="protein sequence ID" value="QHT37424.1"/>
    <property type="molecule type" value="Genomic_DNA"/>
</dbReference>
<dbReference type="GO" id="GO:0043565">
    <property type="term" value="F:sequence-specific DNA binding"/>
    <property type="evidence" value="ECO:0007669"/>
    <property type="project" value="TreeGrafter"/>
</dbReference>
<dbReference type="PANTHER" id="PTHR30481">
    <property type="entry name" value="DNA ADENINE METHYLASE"/>
    <property type="match status" value="1"/>
</dbReference>
<dbReference type="InterPro" id="IPR023095">
    <property type="entry name" value="Ade_MeTrfase_dom_2"/>
</dbReference>
<evidence type="ECO:0000256" key="1">
    <source>
        <dbReference type="ARBA" id="ARBA00006594"/>
    </source>
</evidence>
<dbReference type="Gene3D" id="1.10.1020.10">
    <property type="entry name" value="Adenine-specific Methyltransferase, Domain 2"/>
    <property type="match status" value="1"/>
</dbReference>
<organism evidence="7">
    <name type="scientific">viral metagenome</name>
    <dbReference type="NCBI Taxonomy" id="1070528"/>
    <lineage>
        <taxon>unclassified sequences</taxon>
        <taxon>metagenomes</taxon>
        <taxon>organismal metagenomes</taxon>
    </lineage>
</organism>
<sequence length="297" mass="34801">MQKPFLKWVGGKTQIIEKVLSKFPKEIENYYELFLGGGSVLLALLSSDITIKGKIYAYDINKPLIYLYKNIQRNPSNLYKKIKENIEIYESCPYIDKKVNRKPETLEEAKESRETYYYWIRKQYNDLPDKLSILGSAYFIILNKLCFRGVYREGPNGFNVPFGHYKKTPTIITEENIHKISKLIQKVKFKSNVFIKTCRKAKKGDFVYMDPPYVPVDNKSFVTYNKRGFNEKDHKNVFNITKLYELKGVKFLLSNANVPYVQKQYTDEKITLEEIICKRAINSKNPGAKAKELLIYN</sequence>
<dbReference type="PRINTS" id="PR00505">
    <property type="entry name" value="D12N6MTFRASE"/>
</dbReference>
<dbReference type="PANTHER" id="PTHR30481:SF3">
    <property type="entry name" value="DNA ADENINE METHYLASE"/>
    <property type="match status" value="1"/>
</dbReference>
<dbReference type="InterPro" id="IPR002052">
    <property type="entry name" value="DNA_methylase_N6_adenine_CS"/>
</dbReference>
<proteinExistence type="inferred from homology"/>
<keyword evidence="5" id="KW-0949">S-adenosyl-L-methionine</keyword>
<dbReference type="GO" id="GO:0032259">
    <property type="term" value="P:methylation"/>
    <property type="evidence" value="ECO:0007669"/>
    <property type="project" value="UniProtKB-KW"/>
</dbReference>
<dbReference type="PIRSF" id="PIRSF000398">
    <property type="entry name" value="M_m6A_EcoRV"/>
    <property type="match status" value="1"/>
</dbReference>
<dbReference type="GO" id="GO:0009307">
    <property type="term" value="P:DNA restriction-modification system"/>
    <property type="evidence" value="ECO:0007669"/>
    <property type="project" value="InterPro"/>
</dbReference>
<dbReference type="GO" id="GO:0006298">
    <property type="term" value="P:mismatch repair"/>
    <property type="evidence" value="ECO:0007669"/>
    <property type="project" value="TreeGrafter"/>
</dbReference>
<dbReference type="Gene3D" id="3.40.50.150">
    <property type="entry name" value="Vaccinia Virus protein VP39"/>
    <property type="match status" value="1"/>
</dbReference>
<dbReference type="Pfam" id="PF02086">
    <property type="entry name" value="MethyltransfD12"/>
    <property type="match status" value="1"/>
</dbReference>
<dbReference type="SUPFAM" id="SSF53335">
    <property type="entry name" value="S-adenosyl-L-methionine-dependent methyltransferases"/>
    <property type="match status" value="1"/>
</dbReference>
<accession>A0A6C0F8L5</accession>
<evidence type="ECO:0000256" key="2">
    <source>
        <dbReference type="ARBA" id="ARBA00011900"/>
    </source>
</evidence>
<dbReference type="AlphaFoldDB" id="A0A6C0F8L5"/>
<comment type="catalytic activity">
    <reaction evidence="6">
        <text>a 2'-deoxyadenosine in DNA + S-adenosyl-L-methionine = an N(6)-methyl-2'-deoxyadenosine in DNA + S-adenosyl-L-homocysteine + H(+)</text>
        <dbReference type="Rhea" id="RHEA:15197"/>
        <dbReference type="Rhea" id="RHEA-COMP:12418"/>
        <dbReference type="Rhea" id="RHEA-COMP:12419"/>
        <dbReference type="ChEBI" id="CHEBI:15378"/>
        <dbReference type="ChEBI" id="CHEBI:57856"/>
        <dbReference type="ChEBI" id="CHEBI:59789"/>
        <dbReference type="ChEBI" id="CHEBI:90615"/>
        <dbReference type="ChEBI" id="CHEBI:90616"/>
        <dbReference type="EC" id="2.1.1.72"/>
    </reaction>
</comment>
<reference evidence="7" key="1">
    <citation type="journal article" date="2020" name="Nature">
        <title>Giant virus diversity and host interactions through global metagenomics.</title>
        <authorList>
            <person name="Schulz F."/>
            <person name="Roux S."/>
            <person name="Paez-Espino D."/>
            <person name="Jungbluth S."/>
            <person name="Walsh D.A."/>
            <person name="Denef V.J."/>
            <person name="McMahon K.D."/>
            <person name="Konstantinidis K.T."/>
            <person name="Eloe-Fadrosh E.A."/>
            <person name="Kyrpides N.C."/>
            <person name="Woyke T."/>
        </authorList>
    </citation>
    <scope>NUCLEOTIDE SEQUENCE</scope>
    <source>
        <strain evidence="7">GVMAG-S-ERX555997-44</strain>
    </source>
</reference>
<dbReference type="GO" id="GO:0009007">
    <property type="term" value="F:site-specific DNA-methyltransferase (adenine-specific) activity"/>
    <property type="evidence" value="ECO:0007669"/>
    <property type="project" value="UniProtKB-EC"/>
</dbReference>